<keyword evidence="8" id="KW-0862">Zinc</keyword>
<dbReference type="GO" id="GO:0005507">
    <property type="term" value="F:copper ion binding"/>
    <property type="evidence" value="ECO:0007669"/>
    <property type="project" value="TreeGrafter"/>
</dbReference>
<dbReference type="Gene3D" id="3.60.140.10">
    <property type="entry name" value="CNF1/YfiH-like putative cysteine hydrolases"/>
    <property type="match status" value="1"/>
</dbReference>
<protein>
    <recommendedName>
        <fullName evidence="12">Purine nucleoside phosphorylase</fullName>
    </recommendedName>
</protein>
<dbReference type="CDD" id="cd16833">
    <property type="entry name" value="YfiH"/>
    <property type="match status" value="1"/>
</dbReference>
<evidence type="ECO:0000256" key="4">
    <source>
        <dbReference type="ARBA" id="ARBA00007353"/>
    </source>
</evidence>
<evidence type="ECO:0000256" key="5">
    <source>
        <dbReference type="ARBA" id="ARBA00022679"/>
    </source>
</evidence>
<evidence type="ECO:0000256" key="12">
    <source>
        <dbReference type="RuleBase" id="RU361274"/>
    </source>
</evidence>
<keyword evidence="5" id="KW-0808">Transferase</keyword>
<evidence type="ECO:0000256" key="7">
    <source>
        <dbReference type="ARBA" id="ARBA00022801"/>
    </source>
</evidence>
<organism evidence="13 14">
    <name type="scientific">Sporolactobacillus nakayamae</name>
    <dbReference type="NCBI Taxonomy" id="269670"/>
    <lineage>
        <taxon>Bacteria</taxon>
        <taxon>Bacillati</taxon>
        <taxon>Bacillota</taxon>
        <taxon>Bacilli</taxon>
        <taxon>Bacillales</taxon>
        <taxon>Sporolactobacillaceae</taxon>
        <taxon>Sporolactobacillus</taxon>
    </lineage>
</organism>
<dbReference type="InterPro" id="IPR003730">
    <property type="entry name" value="Cu_polyphenol_OxRdtase"/>
</dbReference>
<dbReference type="AlphaFoldDB" id="A0A1I2RGA1"/>
<dbReference type="SUPFAM" id="SSF64438">
    <property type="entry name" value="CNF1/YfiH-like putative cysteine hydrolases"/>
    <property type="match status" value="1"/>
</dbReference>
<evidence type="ECO:0000256" key="1">
    <source>
        <dbReference type="ARBA" id="ARBA00000553"/>
    </source>
</evidence>
<dbReference type="GO" id="GO:0017061">
    <property type="term" value="F:S-methyl-5-thioadenosine phosphorylase activity"/>
    <property type="evidence" value="ECO:0007669"/>
    <property type="project" value="UniProtKB-EC"/>
</dbReference>
<sequence length="282" mass="31173">MRTVSEPFSFRSGPLLRLKTIDAGDLEIHSGFTLRTEGTSQGPFTSMNLGLHVGDRSDDVLENRHLVAQRIGIPLERWVCAEQVHRTEIARVTHKSAGLGAMSFDSVVKGVDGLFTTDPDILLALCFADCVPIFYQAQNPNAIGIMHAGWRGTVARGAAHMIERMTRDLDITPEALHVVIGPSISGEDYEVDQKVIDQVCTLDHSLWEQSVVSKGSGSYLLDLRTLNRSILVASGVPERQIQITGYSTYARPDLFFSFRHDHGKTGRMMGYIGMKKKESNES</sequence>
<evidence type="ECO:0000256" key="8">
    <source>
        <dbReference type="ARBA" id="ARBA00022833"/>
    </source>
</evidence>
<evidence type="ECO:0000256" key="6">
    <source>
        <dbReference type="ARBA" id="ARBA00022723"/>
    </source>
</evidence>
<comment type="function">
    <text evidence="3">Purine nucleoside enzyme that catalyzes the phosphorolysis of adenosine and inosine nucleosides, yielding D-ribose 1-phosphate and the respective free bases, adenine and hypoxanthine. Also catalyzes the phosphorolysis of S-methyl-5'-thioadenosine into adenine and S-methyl-5-thio-alpha-D-ribose 1-phosphate. Also has adenosine deaminase activity.</text>
</comment>
<reference evidence="14" key="1">
    <citation type="submission" date="2016-10" db="EMBL/GenBank/DDBJ databases">
        <authorList>
            <person name="Varghese N."/>
            <person name="Submissions S."/>
        </authorList>
    </citation>
    <scope>NUCLEOTIDE SEQUENCE [LARGE SCALE GENOMIC DNA]</scope>
    <source>
        <strain evidence="14">ATCC 700379</strain>
    </source>
</reference>
<evidence type="ECO:0000256" key="10">
    <source>
        <dbReference type="ARBA" id="ARBA00048968"/>
    </source>
</evidence>
<accession>A0A1I2RGA1</accession>
<evidence type="ECO:0000313" key="13">
    <source>
        <dbReference type="EMBL" id="SFG39694.1"/>
    </source>
</evidence>
<evidence type="ECO:0000256" key="2">
    <source>
        <dbReference type="ARBA" id="ARBA00001947"/>
    </source>
</evidence>
<comment type="catalytic activity">
    <reaction evidence="9">
        <text>adenosine + H2O + H(+) = inosine + NH4(+)</text>
        <dbReference type="Rhea" id="RHEA:24408"/>
        <dbReference type="ChEBI" id="CHEBI:15377"/>
        <dbReference type="ChEBI" id="CHEBI:15378"/>
        <dbReference type="ChEBI" id="CHEBI:16335"/>
        <dbReference type="ChEBI" id="CHEBI:17596"/>
        <dbReference type="ChEBI" id="CHEBI:28938"/>
        <dbReference type="EC" id="3.5.4.4"/>
    </reaction>
    <physiologicalReaction direction="left-to-right" evidence="9">
        <dbReference type="Rhea" id="RHEA:24409"/>
    </physiologicalReaction>
</comment>
<evidence type="ECO:0000256" key="3">
    <source>
        <dbReference type="ARBA" id="ARBA00003215"/>
    </source>
</evidence>
<comment type="cofactor">
    <cofactor evidence="2">
        <name>Zn(2+)</name>
        <dbReference type="ChEBI" id="CHEBI:29105"/>
    </cofactor>
</comment>
<dbReference type="InterPro" id="IPR038371">
    <property type="entry name" value="Cu_polyphenol_OxRdtase_sf"/>
</dbReference>
<evidence type="ECO:0000256" key="11">
    <source>
        <dbReference type="ARBA" id="ARBA00049893"/>
    </source>
</evidence>
<dbReference type="Proteomes" id="UP000198752">
    <property type="component" value="Unassembled WGS sequence"/>
</dbReference>
<proteinExistence type="inferred from homology"/>
<comment type="catalytic activity">
    <reaction evidence="11">
        <text>S-methyl-5'-thioadenosine + phosphate = 5-(methylsulfanyl)-alpha-D-ribose 1-phosphate + adenine</text>
        <dbReference type="Rhea" id="RHEA:11852"/>
        <dbReference type="ChEBI" id="CHEBI:16708"/>
        <dbReference type="ChEBI" id="CHEBI:17509"/>
        <dbReference type="ChEBI" id="CHEBI:43474"/>
        <dbReference type="ChEBI" id="CHEBI:58533"/>
        <dbReference type="EC" id="2.4.2.28"/>
    </reaction>
    <physiologicalReaction direction="left-to-right" evidence="11">
        <dbReference type="Rhea" id="RHEA:11853"/>
    </physiologicalReaction>
</comment>
<comment type="catalytic activity">
    <reaction evidence="1">
        <text>inosine + phosphate = alpha-D-ribose 1-phosphate + hypoxanthine</text>
        <dbReference type="Rhea" id="RHEA:27646"/>
        <dbReference type="ChEBI" id="CHEBI:17368"/>
        <dbReference type="ChEBI" id="CHEBI:17596"/>
        <dbReference type="ChEBI" id="CHEBI:43474"/>
        <dbReference type="ChEBI" id="CHEBI:57720"/>
        <dbReference type="EC" id="2.4.2.1"/>
    </reaction>
    <physiologicalReaction direction="left-to-right" evidence="1">
        <dbReference type="Rhea" id="RHEA:27647"/>
    </physiologicalReaction>
</comment>
<keyword evidence="6" id="KW-0479">Metal-binding</keyword>
<dbReference type="EMBL" id="FOOY01000009">
    <property type="protein sequence ID" value="SFG39694.1"/>
    <property type="molecule type" value="Genomic_DNA"/>
</dbReference>
<dbReference type="STRING" id="269670.SAMN02982927_01601"/>
<evidence type="ECO:0000256" key="9">
    <source>
        <dbReference type="ARBA" id="ARBA00047989"/>
    </source>
</evidence>
<comment type="catalytic activity">
    <reaction evidence="10">
        <text>adenosine + phosphate = alpha-D-ribose 1-phosphate + adenine</text>
        <dbReference type="Rhea" id="RHEA:27642"/>
        <dbReference type="ChEBI" id="CHEBI:16335"/>
        <dbReference type="ChEBI" id="CHEBI:16708"/>
        <dbReference type="ChEBI" id="CHEBI:43474"/>
        <dbReference type="ChEBI" id="CHEBI:57720"/>
        <dbReference type="EC" id="2.4.2.1"/>
    </reaction>
    <physiologicalReaction direction="left-to-right" evidence="10">
        <dbReference type="Rhea" id="RHEA:27643"/>
    </physiologicalReaction>
</comment>
<dbReference type="Pfam" id="PF02578">
    <property type="entry name" value="Cu-oxidase_4"/>
    <property type="match status" value="1"/>
</dbReference>
<keyword evidence="7" id="KW-0378">Hydrolase</keyword>
<dbReference type="GO" id="GO:0016787">
    <property type="term" value="F:hydrolase activity"/>
    <property type="evidence" value="ECO:0007669"/>
    <property type="project" value="UniProtKB-KW"/>
</dbReference>
<dbReference type="PANTHER" id="PTHR30616">
    <property type="entry name" value="UNCHARACTERIZED PROTEIN YFIH"/>
    <property type="match status" value="1"/>
</dbReference>
<keyword evidence="14" id="KW-1185">Reference proteome</keyword>
<dbReference type="NCBIfam" id="TIGR00726">
    <property type="entry name" value="peptidoglycan editing factor PgeF"/>
    <property type="match status" value="1"/>
</dbReference>
<evidence type="ECO:0000313" key="14">
    <source>
        <dbReference type="Proteomes" id="UP000198752"/>
    </source>
</evidence>
<name>A0A1I2RGA1_9BACL</name>
<dbReference type="InterPro" id="IPR011324">
    <property type="entry name" value="Cytotoxic_necrot_fac-like_cat"/>
</dbReference>
<dbReference type="PANTHER" id="PTHR30616:SF2">
    <property type="entry name" value="PURINE NUCLEOSIDE PHOSPHORYLASE LACC1"/>
    <property type="match status" value="1"/>
</dbReference>
<gene>
    <name evidence="13" type="ORF">SAMN02982927_01601</name>
</gene>
<comment type="similarity">
    <text evidence="4 12">Belongs to the purine nucleoside phosphorylase YfiH/LACC1 family.</text>
</comment>